<feature type="compositionally biased region" description="Polar residues" evidence="3">
    <location>
        <begin position="246"/>
        <end position="262"/>
    </location>
</feature>
<evidence type="ECO:0000313" key="8">
    <source>
        <dbReference type="RefSeq" id="XP_028035910.1"/>
    </source>
</evidence>
<dbReference type="PROSITE" id="PS51184">
    <property type="entry name" value="JMJC"/>
    <property type="match status" value="1"/>
</dbReference>
<dbReference type="Proteomes" id="UP000504629">
    <property type="component" value="Unplaced"/>
</dbReference>
<feature type="compositionally biased region" description="Low complexity" evidence="3">
    <location>
        <begin position="150"/>
        <end position="163"/>
    </location>
</feature>
<evidence type="ECO:0000313" key="7">
    <source>
        <dbReference type="Proteomes" id="UP000504629"/>
    </source>
</evidence>
<dbReference type="InterPro" id="IPR003349">
    <property type="entry name" value="JmjN"/>
</dbReference>
<feature type="domain" description="JmjC" evidence="6">
    <location>
        <begin position="2710"/>
        <end position="2875"/>
    </location>
</feature>
<feature type="compositionally biased region" description="Polar residues" evidence="3">
    <location>
        <begin position="304"/>
        <end position="315"/>
    </location>
</feature>
<feature type="region of interest" description="Disordered" evidence="3">
    <location>
        <begin position="304"/>
        <end position="330"/>
    </location>
</feature>
<feature type="compositionally biased region" description="Polar residues" evidence="3">
    <location>
        <begin position="2335"/>
        <end position="2350"/>
    </location>
</feature>
<feature type="domain" description="ARID" evidence="4">
    <location>
        <begin position="2484"/>
        <end position="2575"/>
    </location>
</feature>
<dbReference type="GO" id="GO:0003677">
    <property type="term" value="F:DNA binding"/>
    <property type="evidence" value="ECO:0007669"/>
    <property type="project" value="InterPro"/>
</dbReference>
<sequence>MKPKNRRVRAQRKFAQGAYIPQLNLSTERRRDNQNKEDPPPSSVAMVHSSVVNTSARSLLDIVSFNNVHSHDQPIVLLERLSSPVIPSSSKPVVKEKSVETNNNLFNDTSIPKELTVKPHNMTLRVNHKRNDVLIGTKRSPSISQPNLLPPLSRSPTPSVSTLASCSPLRARSLQTSRSQRHSYIPRTSFSQQHNSRPRHCRNLIPKCSSISQPIRKHSTRNIQPNRCAQPSCSTQAARSARPRRNIQSSCNKESKTKTQTVHNKRKTSSKNFKPQKRRRLGHLPSSDFSVEDCKPLTYFAANGSGNTRQITQDSNEQEDACPSSPLLPSHQKFNKKSVLTENCKVLCSNQNVELKRTDNGKPEILVPKLFRIPEIPQQNNDIVSDSEQNKETSIDTNQETLDKVEVESSASSPMLWSTHFKLNQADYIHANIVDSILARLDSPIPGETKEATNVVENEGCSTPEANNHDYVVQVEISENKDEDFKDIEENSLTIEENSLTIEDHNISINSPPRDQTDKPKETGEINDSEVFEDTNNKEDTLLCESDGIEKPTNSENYTSTTCEHTSNFHTCARCSIYKRLNSFSSKLKTEVESICIIEDDVYEFDVVNEEPTQVVEPYNSKQNRSSTSSAIDTNSLGSVTISETSENTPSLNDTTLEQQNTLLQNVSHITTMPHDTSTNELLTPVYAESHTSTAPVISTSAIISSPPPKCVVYSSPIASIATTNAMMSISSPVTCPSIALGRSESHVSTISSSINAPIGQTIIALPIMSISSKIPVMVNQPKNPDSGQSTKIKGKGKSRRPKKHMLSDSVNGNSQSATLTDMNSSKKHSSSITRSTPCKPSPIAPKPSMPTLLAMSRGTVPLYSVPVAATKFTATTPLFGINLAAITVPITLHSSTAFGPRSTSDTANAIFTASNELVKSTDASRTSSDATTVTNIRPTNESTEITTPTATSTVKDVLLSRAEPVENVILDNVTARNSVKGKDSTSIQLANPIAVQPAVPTTIQPGQRDSLTECLSTLQLIDRTVAQPVDAATVNTEHLTMVKVADSTAVHHTNPTITQHAAPNTVQPASSTTVQRADPTVVKRADIIAIKPTNTNIVLPANLAAIRTTKRTTVQAAYFERVGLLALKLTRPTLSIASTNTKAVESADPKLQQSENIQSIKKCTSDPVGFETAVTISQDSVKSAHSSTVQCSISNLGTPAEPNPSSSSDLNQVEPAALDFEQPAECNLVAAVNSRQVKLADHNSGTLPKPNLIAPADPPIEPVDRNGLPPADRNVLLPAVPGFAAPANPNLRVPENPLLIEPAAGPDLGPANAELQGPERPNNALLFINMPQMTNHAIKLVNNNDGERIWSARVIDKQKKNEPVFVDLTLDDDDVSMDNSTINRVMEHEEIKCEDDEHEQNEVLQHNAKADGLMNNELQVDAEVSNNREQRKDVQSRLNIVQEANPSQCQSKLNDRVNLLCTSSLSENLKIASVKSSEPKSRNVAIEQVAAKRNKSVATSISLDDICELPKAKDAATNTTPAPMDRNINSPTTYSSVPRTREYMSTSRDYLVFDGEPIPSTSRDYSSQNGESNASRGCFNFNGEQMPSNTRTYFSLNGEQIQNTSRGYFSLNGESTSNNSRGRFFLNGETMSSSSCGYTREYGEAISNTCRSYMSVNGEPIPSTSRSHIETKGETLSSTFRANIGINREPLPSTSRGHNNIKEEPLPATSRGHIGTNAETPPSTSRGQIEINRVLLPSTSRAHIGINGEPLPSTSGNHNRINEELLPTTSRGHMGINGEPLPSTSRCCIGEPFLNTSRSYWVVNGPSVSARSSRDYPCEPVLTISHDRSNDNRKSKQMISRDQSCECTESAPKTVQDQSCEDTESTIRAFLIRESNLMSSSDESSEDIRSTPNNSLDLNHGNKQSKEKFSRIQNHEITEFRTSACRHEIRDGKTLKRRTSRHKSDEKRPSPYSKQSAEKRGLVPNTYRNQSGENRIPLLSTDKRSNENDTLMPNTFCDQCCDIRNSKHGNTHIEIDKNKKSTIRTCRDHSGEKRVPIPSNQIRESKSFLPSTCERSHENRKSTQINSRDEIDDSTTFTSCDRCGETRKTNPKTSCDKSYENTESTTSLTNDRSGEKTVPMPSNYKQNAESRSHVPSTSCDQCRENRKSKRSSSGVESTENTESTSSTFSNQSEDIEIPSTSRNQSDMATVLKPNDYCDQCRHTCNRNRKSNQTNSSDENSENTESILIALRDQTGESRKSKRTSRDKSCEYTESDRDINREPNGENAKRKQICYRNESTDNTELTSSVTRDCSGDLKKSNRNSLRVVRGEIGAPTSNTRDQSDSNKKSDRRFSGDQSGENIVRTPSTSCAHGGEDCVSTPSTSRHQSDEDTETVPSTVVIQTDENIETVQSDQAVQLNNRPATLLRFPRGIERAKIVDAPIYYPTLEEFKDPITYFEKIMATASKYGLCKVVAPEGFKPSCNTSDDIRFKVSNQYIARMYSRWGPAQREICAIKAYSALQSVPFTRAPLLNCMELDLAKLYHLVQFNGGLKKVIEKKRWIRVAEQMRYCKNPQQVKKLDIIYVKYLLPYHTLSHQRHDMLSQVERCWLKKNQRMLDRAFNPLHRQKRLLGESDSSTDDEDDDYNVSSALQEAEDCVVLGRNMNLAMFKQIAANIMELHFPPNGDPPTLENVEKDYWRVVLLGTDHVCVNSASIDTGNDGYGFSKNKNDAFGKHPWNLKMLSQNPGNVLRSLGSVLGVTVPTLHLGMVFSTSCWHRDPHGLPWVEYMHTGPGKIWYGIPNDQSDNFRKAVETLCPTSCQNKSIWLPSDIAMIPPSLLREHNVSLSRVVQNPGEFIIVFPKAYSCSIATGFTISESVYFATNSWLETVHHVFQELRESCEPTMFSLEHLLVSIAKDSRSSLRILQRVYSNLSPIVRDELEYRNALLMRGVKLAEDDSPARNQNRRRRAGAWNVREQDECEICRTTLYFSKVVGITNKRSAVCILHALRLLESVKYGNKDPSNYEMVLNFSDKDLNELLLNVQTLFTRN</sequence>
<feature type="compositionally biased region" description="Basic and acidic residues" evidence="3">
    <location>
        <begin position="1905"/>
        <end position="1935"/>
    </location>
</feature>
<feature type="region of interest" description="Disordered" evidence="3">
    <location>
        <begin position="1516"/>
        <end position="1538"/>
    </location>
</feature>
<feature type="compositionally biased region" description="Pro residues" evidence="3">
    <location>
        <begin position="840"/>
        <end position="849"/>
    </location>
</feature>
<feature type="compositionally biased region" description="Basic residues" evidence="3">
    <location>
        <begin position="793"/>
        <end position="805"/>
    </location>
</feature>
<dbReference type="Pfam" id="PF02373">
    <property type="entry name" value="JmjC"/>
    <property type="match status" value="1"/>
</dbReference>
<feature type="compositionally biased region" description="Polar residues" evidence="3">
    <location>
        <begin position="620"/>
        <end position="652"/>
    </location>
</feature>
<feature type="compositionally biased region" description="Polar residues" evidence="3">
    <location>
        <begin position="2102"/>
        <end position="2112"/>
    </location>
</feature>
<dbReference type="Pfam" id="PF02375">
    <property type="entry name" value="JmjN"/>
    <property type="match status" value="1"/>
</dbReference>
<feature type="compositionally biased region" description="Basic and acidic residues" evidence="3">
    <location>
        <begin position="2083"/>
        <end position="2101"/>
    </location>
</feature>
<evidence type="ECO:0000259" key="6">
    <source>
        <dbReference type="PROSITE" id="PS51184"/>
    </source>
</evidence>
<comment type="subcellular location">
    <subcellularLocation>
        <location evidence="1">Nucleus</location>
    </subcellularLocation>
</comment>
<feature type="compositionally biased region" description="Polar residues" evidence="3">
    <location>
        <begin position="2124"/>
        <end position="2141"/>
    </location>
</feature>
<feature type="region of interest" description="Disordered" evidence="3">
    <location>
        <begin position="2021"/>
        <end position="2071"/>
    </location>
</feature>
<dbReference type="SMART" id="SM00558">
    <property type="entry name" value="JmjC"/>
    <property type="match status" value="1"/>
</dbReference>
<feature type="compositionally biased region" description="Basic and acidic residues" evidence="3">
    <location>
        <begin position="515"/>
        <end position="524"/>
    </location>
</feature>
<dbReference type="OrthoDB" id="8951118at2759"/>
<feature type="region of interest" description="Disordered" evidence="3">
    <location>
        <begin position="1688"/>
        <end position="1727"/>
    </location>
</feature>
<dbReference type="CTD" id="3720"/>
<feature type="compositionally biased region" description="Basic and acidic residues" evidence="3">
    <location>
        <begin position="27"/>
        <end position="39"/>
    </location>
</feature>
<evidence type="ECO:0000256" key="1">
    <source>
        <dbReference type="ARBA" id="ARBA00004123"/>
    </source>
</evidence>
<feature type="compositionally biased region" description="Polar residues" evidence="3">
    <location>
        <begin position="1718"/>
        <end position="1727"/>
    </location>
</feature>
<feature type="compositionally biased region" description="Polar residues" evidence="3">
    <location>
        <begin position="496"/>
        <end position="514"/>
    </location>
</feature>
<feature type="compositionally biased region" description="Polar residues" evidence="3">
    <location>
        <begin position="221"/>
        <end position="238"/>
    </location>
</feature>
<feature type="region of interest" description="Disordered" evidence="3">
    <location>
        <begin position="2083"/>
        <end position="2187"/>
    </location>
</feature>
<dbReference type="GO" id="GO:0010468">
    <property type="term" value="P:regulation of gene expression"/>
    <property type="evidence" value="ECO:0007669"/>
    <property type="project" value="TreeGrafter"/>
</dbReference>
<dbReference type="PANTHER" id="PTHR10694">
    <property type="entry name" value="LYSINE-SPECIFIC DEMETHYLASE"/>
    <property type="match status" value="1"/>
</dbReference>
<dbReference type="PANTHER" id="PTHR10694:SF113">
    <property type="entry name" value="PROTEIN JUMONJI"/>
    <property type="match status" value="1"/>
</dbReference>
<dbReference type="Pfam" id="PF01388">
    <property type="entry name" value="ARID"/>
    <property type="match status" value="1"/>
</dbReference>
<dbReference type="RefSeq" id="XP_028035910.1">
    <property type="nucleotide sequence ID" value="XM_028180109.1"/>
</dbReference>
<dbReference type="InterPro" id="IPR003347">
    <property type="entry name" value="JmjC_dom"/>
</dbReference>
<dbReference type="SUPFAM" id="SSF51197">
    <property type="entry name" value="Clavaminate synthase-like"/>
    <property type="match status" value="1"/>
</dbReference>
<feature type="compositionally biased region" description="Basic residues" evidence="3">
    <location>
        <begin position="1"/>
        <end position="12"/>
    </location>
</feature>
<feature type="compositionally biased region" description="Basic residues" evidence="3">
    <location>
        <begin position="263"/>
        <end position="282"/>
    </location>
</feature>
<feature type="compositionally biased region" description="Polar residues" evidence="3">
    <location>
        <begin position="781"/>
        <end position="792"/>
    </location>
</feature>
<feature type="compositionally biased region" description="Basic and acidic residues" evidence="3">
    <location>
        <begin position="1826"/>
        <end position="1835"/>
    </location>
</feature>
<dbReference type="GeneID" id="114247211"/>
<dbReference type="InterPro" id="IPR036431">
    <property type="entry name" value="ARID_dom_sf"/>
</dbReference>
<feature type="region of interest" description="Disordered" evidence="3">
    <location>
        <begin position="496"/>
        <end position="529"/>
    </location>
</feature>
<evidence type="ECO:0000259" key="4">
    <source>
        <dbReference type="PROSITE" id="PS51011"/>
    </source>
</evidence>
<feature type="region of interest" description="Disordered" evidence="3">
    <location>
        <begin position="2230"/>
        <end position="2375"/>
    </location>
</feature>
<feature type="region of interest" description="Disordered" evidence="3">
    <location>
        <begin position="1"/>
        <end position="45"/>
    </location>
</feature>
<feature type="compositionally biased region" description="Polar residues" evidence="3">
    <location>
        <begin position="1517"/>
        <end position="1538"/>
    </location>
</feature>
<dbReference type="GO" id="GO:0006338">
    <property type="term" value="P:chromatin remodeling"/>
    <property type="evidence" value="ECO:0007669"/>
    <property type="project" value="TreeGrafter"/>
</dbReference>
<feature type="compositionally biased region" description="Low complexity" evidence="3">
    <location>
        <begin position="2152"/>
        <end position="2173"/>
    </location>
</feature>
<accession>A0A6J2K1Z1</accession>
<evidence type="ECO:0000256" key="2">
    <source>
        <dbReference type="ARBA" id="ARBA00023242"/>
    </source>
</evidence>
<dbReference type="GO" id="GO:0005634">
    <property type="term" value="C:nucleus"/>
    <property type="evidence" value="ECO:0007669"/>
    <property type="project" value="UniProtKB-SubCell"/>
</dbReference>
<feature type="compositionally biased region" description="Polar residues" evidence="3">
    <location>
        <begin position="2280"/>
        <end position="2291"/>
    </location>
</feature>
<feature type="domain" description="JmjN" evidence="5">
    <location>
        <begin position="2420"/>
        <end position="2461"/>
    </location>
</feature>
<feature type="region of interest" description="Disordered" evidence="3">
    <location>
        <begin position="1877"/>
        <end position="1988"/>
    </location>
</feature>
<feature type="region of interest" description="Disordered" evidence="3">
    <location>
        <begin position="616"/>
        <end position="652"/>
    </location>
</feature>
<feature type="region of interest" description="Disordered" evidence="3">
    <location>
        <begin position="1822"/>
        <end position="1846"/>
    </location>
</feature>
<dbReference type="SMART" id="SM00545">
    <property type="entry name" value="JmjN"/>
    <property type="match status" value="1"/>
</dbReference>
<gene>
    <name evidence="8" type="primary">LOC114247211</name>
</gene>
<keyword evidence="7" id="KW-1185">Reference proteome</keyword>
<feature type="region of interest" description="Disordered" evidence="3">
    <location>
        <begin position="138"/>
        <end position="182"/>
    </location>
</feature>
<feature type="compositionally biased region" description="Basic and acidic residues" evidence="3">
    <location>
        <begin position="2021"/>
        <end position="2036"/>
    </location>
</feature>
<dbReference type="PROSITE" id="PS51011">
    <property type="entry name" value="ARID"/>
    <property type="match status" value="1"/>
</dbReference>
<proteinExistence type="predicted"/>
<dbReference type="SUPFAM" id="SSF46774">
    <property type="entry name" value="ARID-like"/>
    <property type="match status" value="1"/>
</dbReference>
<dbReference type="SMART" id="SM00501">
    <property type="entry name" value="BRIGHT"/>
    <property type="match status" value="1"/>
</dbReference>
<reference evidence="8" key="1">
    <citation type="submission" date="2025-08" db="UniProtKB">
        <authorList>
            <consortium name="RefSeq"/>
        </authorList>
    </citation>
    <scope>IDENTIFICATION</scope>
    <source>
        <tissue evidence="8">Silk gland</tissue>
    </source>
</reference>
<feature type="compositionally biased region" description="Polar residues" evidence="3">
    <location>
        <begin position="809"/>
        <end position="824"/>
    </location>
</feature>
<feature type="region of interest" description="Disordered" evidence="3">
    <location>
        <begin position="216"/>
        <end position="287"/>
    </location>
</feature>
<feature type="compositionally biased region" description="Basic and acidic residues" evidence="3">
    <location>
        <begin position="2234"/>
        <end position="2269"/>
    </location>
</feature>
<dbReference type="InterPro" id="IPR001606">
    <property type="entry name" value="ARID_dom"/>
</dbReference>
<evidence type="ECO:0000256" key="3">
    <source>
        <dbReference type="SAM" id="MobiDB-lite"/>
    </source>
</evidence>
<keyword evidence="2" id="KW-0539">Nucleus</keyword>
<dbReference type="SMART" id="SM01014">
    <property type="entry name" value="ARID"/>
    <property type="match status" value="1"/>
</dbReference>
<dbReference type="PROSITE" id="PS51183">
    <property type="entry name" value="JMJN"/>
    <property type="match status" value="1"/>
</dbReference>
<feature type="region of interest" description="Disordered" evidence="3">
    <location>
        <begin position="779"/>
        <end position="849"/>
    </location>
</feature>
<dbReference type="Gene3D" id="2.60.120.650">
    <property type="entry name" value="Cupin"/>
    <property type="match status" value="1"/>
</dbReference>
<feature type="compositionally biased region" description="Basic and acidic residues" evidence="3">
    <location>
        <begin position="2321"/>
        <end position="2334"/>
    </location>
</feature>
<protein>
    <submittedName>
        <fullName evidence="8">Uncharacterized protein LOC114247211 isoform X2</fullName>
    </submittedName>
</protein>
<dbReference type="Gene3D" id="1.10.150.60">
    <property type="entry name" value="ARID DNA-binding domain"/>
    <property type="match status" value="1"/>
</dbReference>
<name>A0A6J2K1Z1_BOMMA</name>
<evidence type="ECO:0000259" key="5">
    <source>
        <dbReference type="PROSITE" id="PS51183"/>
    </source>
</evidence>
<organism evidence="7 8">
    <name type="scientific">Bombyx mandarina</name>
    <name type="common">Wild silk moth</name>
    <name type="synonym">Wild silkworm</name>
    <dbReference type="NCBI Taxonomy" id="7092"/>
    <lineage>
        <taxon>Eukaryota</taxon>
        <taxon>Metazoa</taxon>
        <taxon>Ecdysozoa</taxon>
        <taxon>Arthropoda</taxon>
        <taxon>Hexapoda</taxon>
        <taxon>Insecta</taxon>
        <taxon>Pterygota</taxon>
        <taxon>Neoptera</taxon>
        <taxon>Endopterygota</taxon>
        <taxon>Lepidoptera</taxon>
        <taxon>Glossata</taxon>
        <taxon>Ditrysia</taxon>
        <taxon>Bombycoidea</taxon>
        <taxon>Bombycidae</taxon>
        <taxon>Bombycinae</taxon>
        <taxon>Bombyx</taxon>
    </lineage>
</organism>
<dbReference type="GO" id="GO:0000785">
    <property type="term" value="C:chromatin"/>
    <property type="evidence" value="ECO:0007669"/>
    <property type="project" value="TreeGrafter"/>
</dbReference>